<sequence length="244" mass="27746">MSKYIKYLIGCFALLALQMTQSAVALLPVKIDVHDQTKLQRGAKIFMNYCSGCHSLQYLRYSRMGKDLGLVTFNGQLDTRLLINNLVFTHAKVQDPIQVSMPVADARQWFGLVPPDLSLTARERGAAWIYTYLKSFYADSARPFGTNNLLVLDTAMPNILAPLEGEVIARTESSWQIPRLVLKQKGEMSPQQFDEMLEDLVTFLVYVAEPAKLVRYSIGIKVIIFLLIFLVVAYLLKRSYWKKV</sequence>
<dbReference type="SUPFAM" id="SSF46626">
    <property type="entry name" value="Cytochrome c"/>
    <property type="match status" value="1"/>
</dbReference>
<dbReference type="EMBL" id="LNYL01000044">
    <property type="protein sequence ID" value="KTD25534.1"/>
    <property type="molecule type" value="Genomic_DNA"/>
</dbReference>
<dbReference type="STRING" id="466.Lmac_1898"/>
<gene>
    <name evidence="12" type="primary">petC_1</name>
    <name evidence="12" type="ORF">Lmac_1898</name>
</gene>
<dbReference type="Pfam" id="PF02167">
    <property type="entry name" value="Cytochrom_C1"/>
    <property type="match status" value="1"/>
</dbReference>
<keyword evidence="7 9" id="KW-0472">Membrane</keyword>
<feature type="chain" id="PRO_5006915205" evidence="10">
    <location>
        <begin position="26"/>
        <end position="244"/>
    </location>
</feature>
<feature type="transmembrane region" description="Helical" evidence="9">
    <location>
        <begin position="216"/>
        <end position="236"/>
    </location>
</feature>
<feature type="domain" description="Cytochrome c" evidence="11">
    <location>
        <begin position="37"/>
        <end position="208"/>
    </location>
</feature>
<keyword evidence="4 8" id="KW-0479">Metal-binding</keyword>
<keyword evidence="5 9" id="KW-1133">Transmembrane helix</keyword>
<name>A0A0W0W049_9GAMM</name>
<dbReference type="EC" id="1.10.2.2" evidence="12"/>
<keyword evidence="6 8" id="KW-0408">Iron</keyword>
<comment type="cofactor">
    <cofactor evidence="8">
        <name>heme c</name>
        <dbReference type="ChEBI" id="CHEBI:61717"/>
    </cofactor>
    <text evidence="8">Binds 1 heme c group covalently per subunit.</text>
</comment>
<protein>
    <submittedName>
        <fullName evidence="12">Ubiquinol-cytochrome c reductase cytochrome c1 subunit</fullName>
        <ecNumber evidence="12">1.10.2.2</ecNumber>
    </submittedName>
</protein>
<proteinExistence type="predicted"/>
<dbReference type="GO" id="GO:0020037">
    <property type="term" value="F:heme binding"/>
    <property type="evidence" value="ECO:0007669"/>
    <property type="project" value="InterPro"/>
</dbReference>
<evidence type="ECO:0000313" key="12">
    <source>
        <dbReference type="EMBL" id="KTD25534.1"/>
    </source>
</evidence>
<evidence type="ECO:0000256" key="2">
    <source>
        <dbReference type="ARBA" id="ARBA00022617"/>
    </source>
</evidence>
<feature type="binding site" description="covalent" evidence="8">
    <location>
        <position position="54"/>
    </location>
    <ligand>
        <name>heme c</name>
        <dbReference type="ChEBI" id="CHEBI:61717"/>
    </ligand>
</feature>
<dbReference type="GO" id="GO:0016020">
    <property type="term" value="C:membrane"/>
    <property type="evidence" value="ECO:0007669"/>
    <property type="project" value="UniProtKB-SubCell"/>
</dbReference>
<dbReference type="PRINTS" id="PR00603">
    <property type="entry name" value="CYTOCHROMEC1"/>
</dbReference>
<evidence type="ECO:0000256" key="3">
    <source>
        <dbReference type="ARBA" id="ARBA00022692"/>
    </source>
</evidence>
<feature type="binding site" description="covalent" evidence="8">
    <location>
        <position position="53"/>
    </location>
    <ligand>
        <name>heme c</name>
        <dbReference type="ChEBI" id="CHEBI:61717"/>
    </ligand>
</feature>
<evidence type="ECO:0000256" key="5">
    <source>
        <dbReference type="ARBA" id="ARBA00022989"/>
    </source>
</evidence>
<comment type="subcellular location">
    <subcellularLocation>
        <location evidence="1">Membrane</location>
    </subcellularLocation>
</comment>
<dbReference type="AlphaFoldDB" id="A0A0W0W049"/>
<dbReference type="Gene3D" id="1.10.760.10">
    <property type="entry name" value="Cytochrome c-like domain"/>
    <property type="match status" value="1"/>
</dbReference>
<accession>A0A0W0W049</accession>
<keyword evidence="10" id="KW-0732">Signal</keyword>
<dbReference type="PATRIC" id="fig|466.6.peg.2002"/>
<dbReference type="InterPro" id="IPR002326">
    <property type="entry name" value="Cyt_c1"/>
</dbReference>
<dbReference type="Proteomes" id="UP000054908">
    <property type="component" value="Unassembled WGS sequence"/>
</dbReference>
<keyword evidence="2 8" id="KW-0349">Heme</keyword>
<dbReference type="PANTHER" id="PTHR10266:SF3">
    <property type="entry name" value="CYTOCHROME C1, HEME PROTEIN, MITOCHONDRIAL"/>
    <property type="match status" value="1"/>
</dbReference>
<reference evidence="12 13" key="1">
    <citation type="submission" date="2015-11" db="EMBL/GenBank/DDBJ databases">
        <title>Genomic analysis of 38 Legionella species identifies large and diverse effector repertoires.</title>
        <authorList>
            <person name="Burstein D."/>
            <person name="Amaro F."/>
            <person name="Zusman T."/>
            <person name="Lifshitz Z."/>
            <person name="Cohen O."/>
            <person name="Gilbert J.A."/>
            <person name="Pupko T."/>
            <person name="Shuman H.A."/>
            <person name="Segal G."/>
        </authorList>
    </citation>
    <scope>NUCLEOTIDE SEQUENCE [LARGE SCALE GENOMIC DNA]</scope>
    <source>
        <strain evidence="12 13">PX-1-G2-E2</strain>
    </source>
</reference>
<evidence type="ECO:0000313" key="13">
    <source>
        <dbReference type="Proteomes" id="UP000054908"/>
    </source>
</evidence>
<dbReference type="PANTHER" id="PTHR10266">
    <property type="entry name" value="CYTOCHROME C1"/>
    <property type="match status" value="1"/>
</dbReference>
<evidence type="ECO:0000256" key="4">
    <source>
        <dbReference type="ARBA" id="ARBA00022723"/>
    </source>
</evidence>
<evidence type="ECO:0000256" key="8">
    <source>
        <dbReference type="PIRSR" id="PIRSR602326-1"/>
    </source>
</evidence>
<evidence type="ECO:0000256" key="10">
    <source>
        <dbReference type="SAM" id="SignalP"/>
    </source>
</evidence>
<feature type="binding site" description="covalent" evidence="8">
    <location>
        <position position="50"/>
    </location>
    <ligand>
        <name>heme c</name>
        <dbReference type="ChEBI" id="CHEBI:61717"/>
    </ligand>
</feature>
<dbReference type="InterPro" id="IPR009056">
    <property type="entry name" value="Cyt_c-like_dom"/>
</dbReference>
<dbReference type="PROSITE" id="PS51007">
    <property type="entry name" value="CYTC"/>
    <property type="match status" value="1"/>
</dbReference>
<evidence type="ECO:0000256" key="7">
    <source>
        <dbReference type="ARBA" id="ARBA00023136"/>
    </source>
</evidence>
<comment type="caution">
    <text evidence="12">The sequence shown here is derived from an EMBL/GenBank/DDBJ whole genome shotgun (WGS) entry which is preliminary data.</text>
</comment>
<dbReference type="GO" id="GO:0009055">
    <property type="term" value="F:electron transfer activity"/>
    <property type="evidence" value="ECO:0007669"/>
    <property type="project" value="InterPro"/>
</dbReference>
<dbReference type="InterPro" id="IPR036909">
    <property type="entry name" value="Cyt_c-like_dom_sf"/>
</dbReference>
<keyword evidence="13" id="KW-1185">Reference proteome</keyword>
<dbReference type="GO" id="GO:0016491">
    <property type="term" value="F:oxidoreductase activity"/>
    <property type="evidence" value="ECO:0007669"/>
    <property type="project" value="UniProtKB-KW"/>
</dbReference>
<keyword evidence="12" id="KW-0560">Oxidoreductase</keyword>
<evidence type="ECO:0000256" key="9">
    <source>
        <dbReference type="SAM" id="Phobius"/>
    </source>
</evidence>
<evidence type="ECO:0000259" key="11">
    <source>
        <dbReference type="PROSITE" id="PS51007"/>
    </source>
</evidence>
<feature type="signal peptide" evidence="10">
    <location>
        <begin position="1"/>
        <end position="25"/>
    </location>
</feature>
<keyword evidence="3 9" id="KW-0812">Transmembrane</keyword>
<organism evidence="12 13">
    <name type="scientific">Legionella maceachernii</name>
    <dbReference type="NCBI Taxonomy" id="466"/>
    <lineage>
        <taxon>Bacteria</taxon>
        <taxon>Pseudomonadati</taxon>
        <taxon>Pseudomonadota</taxon>
        <taxon>Gammaproteobacteria</taxon>
        <taxon>Legionellales</taxon>
        <taxon>Legionellaceae</taxon>
        <taxon>Legionella</taxon>
    </lineage>
</organism>
<evidence type="ECO:0000256" key="6">
    <source>
        <dbReference type="ARBA" id="ARBA00023004"/>
    </source>
</evidence>
<evidence type="ECO:0000256" key="1">
    <source>
        <dbReference type="ARBA" id="ARBA00004370"/>
    </source>
</evidence>
<dbReference type="GO" id="GO:0046872">
    <property type="term" value="F:metal ion binding"/>
    <property type="evidence" value="ECO:0007669"/>
    <property type="project" value="UniProtKB-KW"/>
</dbReference>